<dbReference type="Gene3D" id="3.90.25.10">
    <property type="entry name" value="UDP-galactose 4-epimerase, domain 1"/>
    <property type="match status" value="1"/>
</dbReference>
<proteinExistence type="inferred from homology"/>
<evidence type="ECO:0000256" key="5">
    <source>
        <dbReference type="ARBA" id="ARBA00031367"/>
    </source>
</evidence>
<evidence type="ECO:0000256" key="4">
    <source>
        <dbReference type="ARBA" id="ARBA00023144"/>
    </source>
</evidence>
<dbReference type="PANTHER" id="PTHR43725">
    <property type="entry name" value="UDP-GLUCOSE 4-EPIMERASE"/>
    <property type="match status" value="1"/>
</dbReference>
<keyword evidence="4" id="KW-0119">Carbohydrate metabolism</keyword>
<organism evidence="8 9">
    <name type="scientific">Polycladomyces abyssicola</name>
    <dbReference type="NCBI Taxonomy" id="1125966"/>
    <lineage>
        <taxon>Bacteria</taxon>
        <taxon>Bacillati</taxon>
        <taxon>Bacillota</taxon>
        <taxon>Bacilli</taxon>
        <taxon>Bacillales</taxon>
        <taxon>Thermoactinomycetaceae</taxon>
        <taxon>Polycladomyces</taxon>
    </lineage>
</organism>
<evidence type="ECO:0000256" key="6">
    <source>
        <dbReference type="ARBA" id="ARBA00033067"/>
    </source>
</evidence>
<comment type="pathway">
    <text evidence="1">Carbohydrate metabolism; galactose metabolism.</text>
</comment>
<dbReference type="SUPFAM" id="SSF51735">
    <property type="entry name" value="NAD(P)-binding Rossmann-fold domains"/>
    <property type="match status" value="1"/>
</dbReference>
<evidence type="ECO:0000256" key="1">
    <source>
        <dbReference type="ARBA" id="ARBA00004947"/>
    </source>
</evidence>
<dbReference type="KEGG" id="pabs:JIR001_30050"/>
<accession>A0A8D5ZPN5</accession>
<dbReference type="Gene3D" id="3.40.50.720">
    <property type="entry name" value="NAD(P)-binding Rossmann-like Domain"/>
    <property type="match status" value="1"/>
</dbReference>
<gene>
    <name evidence="8" type="ORF">JIR001_30050</name>
</gene>
<dbReference type="InterPro" id="IPR001509">
    <property type="entry name" value="Epimerase_deHydtase"/>
</dbReference>
<reference evidence="8" key="1">
    <citation type="journal article" date="2013" name="Int. J. Syst. Evol. Microbiol.">
        <title>Polycladomyces abyssicola gen. nov., sp. nov., a thermophilic filamentous bacterium isolated from hemipelagic sediment.</title>
        <authorList>
            <person name="Tsubouchi T."/>
            <person name="Shimane Y."/>
            <person name="Mori K."/>
            <person name="Usui K."/>
            <person name="Hiraki T."/>
            <person name="Tame A."/>
            <person name="Uematsu K."/>
            <person name="Maruyama T."/>
            <person name="Hatada Y."/>
        </authorList>
    </citation>
    <scope>NUCLEOTIDE SEQUENCE</scope>
    <source>
        <strain evidence="8">JIR-001</strain>
    </source>
</reference>
<dbReference type="PANTHER" id="PTHR43725:SF53">
    <property type="entry name" value="UDP-ARABINOSE 4-EPIMERASE 1"/>
    <property type="match status" value="1"/>
</dbReference>
<dbReference type="EMBL" id="AP024601">
    <property type="protein sequence ID" value="BCU83222.1"/>
    <property type="molecule type" value="Genomic_DNA"/>
</dbReference>
<keyword evidence="4" id="KW-0299">Galactose metabolism</keyword>
<dbReference type="InterPro" id="IPR036291">
    <property type="entry name" value="NAD(P)-bd_dom_sf"/>
</dbReference>
<protein>
    <recommendedName>
        <fullName evidence="3">UDP-glucose 4-epimerase</fullName>
    </recommendedName>
    <alternativeName>
        <fullName evidence="6">Galactowaldenase</fullName>
    </alternativeName>
    <alternativeName>
        <fullName evidence="5">UDP-galactose 4-epimerase</fullName>
    </alternativeName>
</protein>
<dbReference type="GO" id="GO:0006012">
    <property type="term" value="P:galactose metabolic process"/>
    <property type="evidence" value="ECO:0007669"/>
    <property type="project" value="UniProtKB-KW"/>
</dbReference>
<sequence>MKVLVTGGAGFIGSHIVDLLLERGDDVIVVDNLSTGQEAHLKPEVLFYRMDITDHRLSDVVAETRPEVVIHQAAQIDVPTSVRDPLHDAMTNIIGTLNLLEACRNAGVRKVVYASSAAVYGNPEYLPIDEKHPVAPLSGYGISKHTPEHYLQVYAQLHGLAYTVLRYANVYGIRQDPRGEGGVISIFIEKVLKGEPITVFGDGEQTRDYIYVEDVARANVAALTNGDGQILNIGTGQKTSINELIALFEEVIGQKMEIHHAPDRPGDIKHSYFDNRRAMEVLNWRPETDLSVGLQKTLTYYRERITR</sequence>
<comment type="similarity">
    <text evidence="2">Belongs to the NAD(P)-dependent epimerase/dehydratase family.</text>
</comment>
<feature type="domain" description="NAD-dependent epimerase/dehydratase" evidence="7">
    <location>
        <begin position="3"/>
        <end position="234"/>
    </location>
</feature>
<reference evidence="8" key="2">
    <citation type="journal article" date="2021" name="Microbiol. Resour. Announc.">
        <title>Complete Genome Sequence of Polycladomyces abyssicola JIR-001T, Isolated from Hemipelagic Sediment in Deep Seawater.</title>
        <authorList>
            <person name="Tsubouchi T."/>
            <person name="Kaneko Y."/>
        </authorList>
    </citation>
    <scope>NUCLEOTIDE SEQUENCE</scope>
    <source>
        <strain evidence="8">JIR-001</strain>
    </source>
</reference>
<evidence type="ECO:0000313" key="8">
    <source>
        <dbReference type="EMBL" id="BCU83222.1"/>
    </source>
</evidence>
<dbReference type="RefSeq" id="WP_212773470.1">
    <property type="nucleotide sequence ID" value="NZ_AP024601.1"/>
</dbReference>
<evidence type="ECO:0000256" key="3">
    <source>
        <dbReference type="ARBA" id="ARBA00018569"/>
    </source>
</evidence>
<evidence type="ECO:0000256" key="2">
    <source>
        <dbReference type="ARBA" id="ARBA00007637"/>
    </source>
</evidence>
<dbReference type="AlphaFoldDB" id="A0A8D5ZPN5"/>
<dbReference type="CDD" id="cd05256">
    <property type="entry name" value="UDP_AE_SDR_e"/>
    <property type="match status" value="1"/>
</dbReference>
<evidence type="ECO:0000313" key="9">
    <source>
        <dbReference type="Proteomes" id="UP000677436"/>
    </source>
</evidence>
<keyword evidence="9" id="KW-1185">Reference proteome</keyword>
<dbReference type="Proteomes" id="UP000677436">
    <property type="component" value="Chromosome"/>
</dbReference>
<evidence type="ECO:0000259" key="7">
    <source>
        <dbReference type="Pfam" id="PF01370"/>
    </source>
</evidence>
<name>A0A8D5ZPN5_9BACL</name>
<dbReference type="Pfam" id="PF01370">
    <property type="entry name" value="Epimerase"/>
    <property type="match status" value="1"/>
</dbReference>